<dbReference type="EMBL" id="JAKOGI010001624">
    <property type="protein sequence ID" value="KAJ8424699.1"/>
    <property type="molecule type" value="Genomic_DNA"/>
</dbReference>
<evidence type="ECO:0000313" key="3">
    <source>
        <dbReference type="EMBL" id="KAJ8424699.1"/>
    </source>
</evidence>
<sequence>MWIRFKFVKLPDFCYGCGRLGHTLKDCEIVVAKDDDPDLCNAETGLSEEKRLFMALQTKKTDRMARKKLAFNNPALDDKSMKVDSLTEGGSTGMETDETMLVLVDLLYFGQNLLSLLCAPIHLITLKPLLNGKTRPRQRDQGRDRIFRLENMWATNPSCADVIMSGWTCSSMDDALDNFLLKTEGYLTHYQRHEERRRSVMVAKSSLRLLEVITLKPTSPQVQTVAELIDVEHGA</sequence>
<name>A0A9Q1JIX6_9CARY</name>
<dbReference type="InterPro" id="IPR001878">
    <property type="entry name" value="Znf_CCHC"/>
</dbReference>
<dbReference type="InterPro" id="IPR025836">
    <property type="entry name" value="Zn_knuckle_CX2CX4HX4C"/>
</dbReference>
<feature type="domain" description="CCHC-type" evidence="2">
    <location>
        <begin position="14"/>
        <end position="27"/>
    </location>
</feature>
<keyword evidence="1" id="KW-0863">Zinc-finger</keyword>
<reference evidence="3" key="1">
    <citation type="submission" date="2022-04" db="EMBL/GenBank/DDBJ databases">
        <title>Carnegiea gigantea Genome sequencing and assembly v2.</title>
        <authorList>
            <person name="Copetti D."/>
            <person name="Sanderson M.J."/>
            <person name="Burquez A."/>
            <person name="Wojciechowski M.F."/>
        </authorList>
    </citation>
    <scope>NUCLEOTIDE SEQUENCE</scope>
    <source>
        <strain evidence="3">SGP5-SGP5p</strain>
        <tissue evidence="3">Aerial part</tissue>
    </source>
</reference>
<keyword evidence="1" id="KW-0862">Zinc</keyword>
<evidence type="ECO:0000313" key="4">
    <source>
        <dbReference type="Proteomes" id="UP001153076"/>
    </source>
</evidence>
<dbReference type="GO" id="GO:0008270">
    <property type="term" value="F:zinc ion binding"/>
    <property type="evidence" value="ECO:0007669"/>
    <property type="project" value="UniProtKB-KW"/>
</dbReference>
<accession>A0A9Q1JIX6</accession>
<dbReference type="Proteomes" id="UP001153076">
    <property type="component" value="Unassembled WGS sequence"/>
</dbReference>
<dbReference type="AlphaFoldDB" id="A0A9Q1JIX6"/>
<gene>
    <name evidence="3" type="ORF">Cgig2_018506</name>
</gene>
<comment type="caution">
    <text evidence="3">The sequence shown here is derived from an EMBL/GenBank/DDBJ whole genome shotgun (WGS) entry which is preliminary data.</text>
</comment>
<keyword evidence="4" id="KW-1185">Reference proteome</keyword>
<evidence type="ECO:0000259" key="2">
    <source>
        <dbReference type="PROSITE" id="PS50158"/>
    </source>
</evidence>
<keyword evidence="1" id="KW-0479">Metal-binding</keyword>
<evidence type="ECO:0000256" key="1">
    <source>
        <dbReference type="PROSITE-ProRule" id="PRU00047"/>
    </source>
</evidence>
<dbReference type="OrthoDB" id="966987at2759"/>
<protein>
    <recommendedName>
        <fullName evidence="2">CCHC-type domain-containing protein</fullName>
    </recommendedName>
</protein>
<dbReference type="Pfam" id="PF14392">
    <property type="entry name" value="zf-CCHC_4"/>
    <property type="match status" value="1"/>
</dbReference>
<dbReference type="PROSITE" id="PS50158">
    <property type="entry name" value="ZF_CCHC"/>
    <property type="match status" value="1"/>
</dbReference>
<dbReference type="GO" id="GO:0003676">
    <property type="term" value="F:nucleic acid binding"/>
    <property type="evidence" value="ECO:0007669"/>
    <property type="project" value="InterPro"/>
</dbReference>
<organism evidence="3 4">
    <name type="scientific">Carnegiea gigantea</name>
    <dbReference type="NCBI Taxonomy" id="171969"/>
    <lineage>
        <taxon>Eukaryota</taxon>
        <taxon>Viridiplantae</taxon>
        <taxon>Streptophyta</taxon>
        <taxon>Embryophyta</taxon>
        <taxon>Tracheophyta</taxon>
        <taxon>Spermatophyta</taxon>
        <taxon>Magnoliopsida</taxon>
        <taxon>eudicotyledons</taxon>
        <taxon>Gunneridae</taxon>
        <taxon>Pentapetalae</taxon>
        <taxon>Caryophyllales</taxon>
        <taxon>Cactineae</taxon>
        <taxon>Cactaceae</taxon>
        <taxon>Cactoideae</taxon>
        <taxon>Echinocereeae</taxon>
        <taxon>Carnegiea</taxon>
    </lineage>
</organism>
<proteinExistence type="predicted"/>